<comment type="caution">
    <text evidence="2">The sequence shown here is derived from an EMBL/GenBank/DDBJ whole genome shotgun (WGS) entry which is preliminary data.</text>
</comment>
<dbReference type="AlphaFoldDB" id="A0AAV1V5Y6"/>
<accession>A0AAV1V5Y6</accession>
<dbReference type="Proteomes" id="UP001162060">
    <property type="component" value="Unassembled WGS sequence"/>
</dbReference>
<feature type="signal peptide" evidence="1">
    <location>
        <begin position="1"/>
        <end position="20"/>
    </location>
</feature>
<proteinExistence type="predicted"/>
<protein>
    <submittedName>
        <fullName evidence="2">Uncharacterized protein</fullName>
    </submittedName>
</protein>
<name>A0AAV1V5Y6_9STRA</name>
<gene>
    <name evidence="2" type="ORF">PM001_LOCUS25994</name>
</gene>
<keyword evidence="1" id="KW-0732">Signal</keyword>
<dbReference type="EMBL" id="CAKLBY020000259">
    <property type="protein sequence ID" value="CAK7940844.1"/>
    <property type="molecule type" value="Genomic_DNA"/>
</dbReference>
<sequence length="126" mass="13981">MRVQHVALVAAAAMASSTHGLQGAPDSAESPSLQTIVEAKHEPLVDSRIDRFLISESNDLPLLVASAGYALPLSLQEGGNGRHLRVENDVSPGETRSWGNSKRTEEQKPGWLTRIYRYLWRKIYKE</sequence>
<evidence type="ECO:0000256" key="1">
    <source>
        <dbReference type="SAM" id="SignalP"/>
    </source>
</evidence>
<evidence type="ECO:0000313" key="2">
    <source>
        <dbReference type="EMBL" id="CAK7940844.1"/>
    </source>
</evidence>
<reference evidence="2" key="1">
    <citation type="submission" date="2024-01" db="EMBL/GenBank/DDBJ databases">
        <authorList>
            <person name="Webb A."/>
        </authorList>
    </citation>
    <scope>NUCLEOTIDE SEQUENCE</scope>
    <source>
        <strain evidence="2">Pm1</strain>
    </source>
</reference>
<organism evidence="2 3">
    <name type="scientific">Peronospora matthiolae</name>
    <dbReference type="NCBI Taxonomy" id="2874970"/>
    <lineage>
        <taxon>Eukaryota</taxon>
        <taxon>Sar</taxon>
        <taxon>Stramenopiles</taxon>
        <taxon>Oomycota</taxon>
        <taxon>Peronosporomycetes</taxon>
        <taxon>Peronosporales</taxon>
        <taxon>Peronosporaceae</taxon>
        <taxon>Peronospora</taxon>
    </lineage>
</organism>
<evidence type="ECO:0000313" key="3">
    <source>
        <dbReference type="Proteomes" id="UP001162060"/>
    </source>
</evidence>
<feature type="chain" id="PRO_5043987735" evidence="1">
    <location>
        <begin position="21"/>
        <end position="126"/>
    </location>
</feature>